<accession>A0A7D4Q7B8</accession>
<gene>
    <name evidence="1" type="ORF">HQ865_24960</name>
</gene>
<evidence type="ECO:0000313" key="2">
    <source>
        <dbReference type="Proteomes" id="UP000505355"/>
    </source>
</evidence>
<dbReference type="KEGG" id="mmab:HQ865_24960"/>
<dbReference type="AlphaFoldDB" id="A0A7D4Q7B8"/>
<dbReference type="Proteomes" id="UP000505355">
    <property type="component" value="Chromosome"/>
</dbReference>
<proteinExistence type="predicted"/>
<sequence>MNSPDNDIKKLIPWGGGWAARFYFDYYISHQLQNRSYNLPLASLISKNSSGMAAVKYFDKINKITGATQIQYISSEIKNCRSVVDLSNLTNQANELLTSAYWLSRLKDHTNSNTPLKIIKAKLQKEQLAPSGSPLRFLELWSFPLLCELFPFQKPVVNVRYIETELSGQAWKKWFVSDSGVPIWIDNKTKSNFRQSQYLVWKLLHEATHLLHLANYPFAGSLHDPYYALQLESVAMAAEFRLLQYLESNKELSNKHIFPLNRNNIISVLLLGFFERALRLEADVQLHYHRQSPNDWLADGGRQYDSELFHFVNEFHGLPGFMAGYLIGMFKYLNAGDEKNILTNKTQLFYENN</sequence>
<dbReference type="EMBL" id="CP054139">
    <property type="protein sequence ID" value="QKJ32867.1"/>
    <property type="molecule type" value="Genomic_DNA"/>
</dbReference>
<protein>
    <submittedName>
        <fullName evidence="1">Uncharacterized protein</fullName>
    </submittedName>
</protein>
<dbReference type="RefSeq" id="WP_173417512.1">
    <property type="nucleotide sequence ID" value="NZ_CP054139.1"/>
</dbReference>
<organism evidence="1 2">
    <name type="scientific">Mucilaginibacter mali</name>
    <dbReference type="NCBI Taxonomy" id="2740462"/>
    <lineage>
        <taxon>Bacteria</taxon>
        <taxon>Pseudomonadati</taxon>
        <taxon>Bacteroidota</taxon>
        <taxon>Sphingobacteriia</taxon>
        <taxon>Sphingobacteriales</taxon>
        <taxon>Sphingobacteriaceae</taxon>
        <taxon>Mucilaginibacter</taxon>
    </lineage>
</organism>
<evidence type="ECO:0000313" key="1">
    <source>
        <dbReference type="EMBL" id="QKJ32867.1"/>
    </source>
</evidence>
<name>A0A7D4Q7B8_9SPHI</name>
<keyword evidence="2" id="KW-1185">Reference proteome</keyword>
<reference evidence="1 2" key="1">
    <citation type="submission" date="2020-05" db="EMBL/GenBank/DDBJ databases">
        <title>Mucilaginibacter mali sp. nov.</title>
        <authorList>
            <person name="Kim H.S."/>
            <person name="Lee K.C."/>
            <person name="Suh M.K."/>
            <person name="Kim J.-S."/>
            <person name="Han K.-I."/>
            <person name="Eom M.K."/>
            <person name="Shin Y.K."/>
            <person name="Lee J.-S."/>
        </authorList>
    </citation>
    <scope>NUCLEOTIDE SEQUENCE [LARGE SCALE GENOMIC DNA]</scope>
    <source>
        <strain evidence="1 2">G2-14</strain>
    </source>
</reference>